<sequence>MRGASLLGMLVFVTSIALGACGGPPPPGHCAGPTCGCQGGDNCVLDCPAAGCDAECSSVSNCDAGCGDMCNLSCHDNSNCDLECLDACTVQCESVSNCDVACGADCAVDCRNLSSCEVVMISGEVVCESVSSCDVRCALPDGRTEPASDCGDGRHSCPVGSC</sequence>
<comment type="caution">
    <text evidence="2">The sequence shown here is derived from an EMBL/GenBank/DDBJ whole genome shotgun (WGS) entry which is preliminary data.</text>
</comment>
<dbReference type="PROSITE" id="PS51257">
    <property type="entry name" value="PROKAR_LIPOPROTEIN"/>
    <property type="match status" value="1"/>
</dbReference>
<accession>A0ABS7TS69</accession>
<proteinExistence type="predicted"/>
<feature type="signal peptide" evidence="1">
    <location>
        <begin position="1"/>
        <end position="19"/>
    </location>
</feature>
<feature type="chain" id="PRO_5046465810" description="Tryptophan synthase alpha chain" evidence="1">
    <location>
        <begin position="20"/>
        <end position="162"/>
    </location>
</feature>
<dbReference type="EMBL" id="JAIRAU010000023">
    <property type="protein sequence ID" value="MBZ5711075.1"/>
    <property type="molecule type" value="Genomic_DNA"/>
</dbReference>
<evidence type="ECO:0000313" key="3">
    <source>
        <dbReference type="Proteomes" id="UP001139031"/>
    </source>
</evidence>
<keyword evidence="1" id="KW-0732">Signal</keyword>
<keyword evidence="3" id="KW-1185">Reference proteome</keyword>
<dbReference type="RefSeq" id="WP_224192845.1">
    <property type="nucleotide sequence ID" value="NZ_JAIRAU010000023.1"/>
</dbReference>
<name>A0ABS7TS69_9BACT</name>
<evidence type="ECO:0008006" key="4">
    <source>
        <dbReference type="Google" id="ProtNLM"/>
    </source>
</evidence>
<reference evidence="2" key="1">
    <citation type="submission" date="2021-08" db="EMBL/GenBank/DDBJ databases">
        <authorList>
            <person name="Stevens D.C."/>
        </authorList>
    </citation>
    <scope>NUCLEOTIDE SEQUENCE</scope>
    <source>
        <strain evidence="2">DSM 53165</strain>
    </source>
</reference>
<organism evidence="2 3">
    <name type="scientific">Nannocystis pusilla</name>
    <dbReference type="NCBI Taxonomy" id="889268"/>
    <lineage>
        <taxon>Bacteria</taxon>
        <taxon>Pseudomonadati</taxon>
        <taxon>Myxococcota</taxon>
        <taxon>Polyangia</taxon>
        <taxon>Nannocystales</taxon>
        <taxon>Nannocystaceae</taxon>
        <taxon>Nannocystis</taxon>
    </lineage>
</organism>
<protein>
    <recommendedName>
        <fullName evidence="4">Tryptophan synthase alpha chain</fullName>
    </recommendedName>
</protein>
<gene>
    <name evidence="2" type="ORF">K7C98_17660</name>
</gene>
<evidence type="ECO:0000313" key="2">
    <source>
        <dbReference type="EMBL" id="MBZ5711075.1"/>
    </source>
</evidence>
<dbReference type="Proteomes" id="UP001139031">
    <property type="component" value="Unassembled WGS sequence"/>
</dbReference>
<evidence type="ECO:0000256" key="1">
    <source>
        <dbReference type="SAM" id="SignalP"/>
    </source>
</evidence>